<feature type="non-terminal residue" evidence="1">
    <location>
        <position position="52"/>
    </location>
</feature>
<dbReference type="EMBL" id="UINC01158945">
    <property type="protein sequence ID" value="SVD56763.1"/>
    <property type="molecule type" value="Genomic_DNA"/>
</dbReference>
<accession>A0A382WD93</accession>
<gene>
    <name evidence="1" type="ORF">METZ01_LOCUS409617</name>
</gene>
<sequence length="52" mass="5967">MLREAEIPYGAYWSTPFARWQGSLSHLHSLEFAAHVGKQELAKRNIPLDDID</sequence>
<reference evidence="1" key="1">
    <citation type="submission" date="2018-05" db="EMBL/GenBank/DDBJ databases">
        <authorList>
            <person name="Lanie J.A."/>
            <person name="Ng W.-L."/>
            <person name="Kazmierczak K.M."/>
            <person name="Andrzejewski T.M."/>
            <person name="Davidsen T.M."/>
            <person name="Wayne K.J."/>
            <person name="Tettelin H."/>
            <person name="Glass J.I."/>
            <person name="Rusch D."/>
            <person name="Podicherti R."/>
            <person name="Tsui H.-C.T."/>
            <person name="Winkler M.E."/>
        </authorList>
    </citation>
    <scope>NUCLEOTIDE SEQUENCE</scope>
</reference>
<dbReference type="AlphaFoldDB" id="A0A382WD93"/>
<name>A0A382WD93_9ZZZZ</name>
<organism evidence="1">
    <name type="scientific">marine metagenome</name>
    <dbReference type="NCBI Taxonomy" id="408172"/>
    <lineage>
        <taxon>unclassified sequences</taxon>
        <taxon>metagenomes</taxon>
        <taxon>ecological metagenomes</taxon>
    </lineage>
</organism>
<proteinExistence type="predicted"/>
<protein>
    <submittedName>
        <fullName evidence="1">Uncharacterized protein</fullName>
    </submittedName>
</protein>
<evidence type="ECO:0000313" key="1">
    <source>
        <dbReference type="EMBL" id="SVD56763.1"/>
    </source>
</evidence>